<gene>
    <name evidence="2" type="ORF">NCTC12860_01395</name>
</gene>
<accession>A0A336NDJ8</accession>
<name>A0A336NDJ8_BARGR</name>
<dbReference type="AlphaFoldDB" id="A0A336NDJ8"/>
<dbReference type="Proteomes" id="UP000253846">
    <property type="component" value="Unassembled WGS sequence"/>
</dbReference>
<organism evidence="2 3">
    <name type="scientific">Bartonella grahamii</name>
    <dbReference type="NCBI Taxonomy" id="33045"/>
    <lineage>
        <taxon>Bacteria</taxon>
        <taxon>Pseudomonadati</taxon>
        <taxon>Pseudomonadota</taxon>
        <taxon>Alphaproteobacteria</taxon>
        <taxon>Hyphomicrobiales</taxon>
        <taxon>Bartonellaceae</taxon>
        <taxon>Bartonella</taxon>
    </lineage>
</organism>
<keyword evidence="2" id="KW-0067">ATP-binding</keyword>
<protein>
    <submittedName>
        <fullName evidence="2">Predicted helicase</fullName>
    </submittedName>
</protein>
<keyword evidence="2" id="KW-0378">Hydrolase</keyword>
<dbReference type="InterPro" id="IPR041635">
    <property type="entry name" value="Type_ISP_LLaBIII_C"/>
</dbReference>
<reference evidence="2 3" key="1">
    <citation type="submission" date="2018-06" db="EMBL/GenBank/DDBJ databases">
        <authorList>
            <consortium name="Pathogen Informatics"/>
            <person name="Doyle S."/>
        </authorList>
    </citation>
    <scope>NUCLEOTIDE SEQUENCE [LARGE SCALE GENOMIC DNA]</scope>
    <source>
        <strain evidence="2 3">NCTC12860</strain>
    </source>
</reference>
<proteinExistence type="predicted"/>
<evidence type="ECO:0000259" key="1">
    <source>
        <dbReference type="Pfam" id="PF18135"/>
    </source>
</evidence>
<dbReference type="EMBL" id="UFTD01000002">
    <property type="protein sequence ID" value="SSZ40247.1"/>
    <property type="molecule type" value="Genomic_DNA"/>
</dbReference>
<keyword evidence="2" id="KW-0547">Nucleotide-binding</keyword>
<keyword evidence="2" id="KW-0347">Helicase</keyword>
<dbReference type="Pfam" id="PF18135">
    <property type="entry name" value="Type_ISP_C"/>
    <property type="match status" value="1"/>
</dbReference>
<evidence type="ECO:0000313" key="2">
    <source>
        <dbReference type="EMBL" id="SSZ40247.1"/>
    </source>
</evidence>
<dbReference type="GO" id="GO:0004386">
    <property type="term" value="F:helicase activity"/>
    <property type="evidence" value="ECO:0007669"/>
    <property type="project" value="UniProtKB-KW"/>
</dbReference>
<feature type="domain" description="Type ISP restriction-modification enzyme LLaBIII C-terminal specificity" evidence="1">
    <location>
        <begin position="2"/>
        <end position="122"/>
    </location>
</feature>
<sequence>MQSSYRSFTRLWLYYNRIFNDGVYQIPHVFPMGQAVENRVIEITSIGARSDFSVLIAKNLPNLDAIDTGQCFPRYLYKNVESSITDHDEKQSHLFTNSIKERKTSGLQRRDAITDKGLAHFKLLILVRP</sequence>
<evidence type="ECO:0000313" key="3">
    <source>
        <dbReference type="Proteomes" id="UP000253846"/>
    </source>
</evidence>